<evidence type="ECO:0000256" key="4">
    <source>
        <dbReference type="ARBA" id="ARBA00022980"/>
    </source>
</evidence>
<dbReference type="Gene3D" id="3.90.1170.10">
    <property type="entry name" value="Ribosomal protein L10e/L16"/>
    <property type="match status" value="1"/>
</dbReference>
<keyword evidence="7" id="KW-0694">RNA-binding</keyword>
<dbReference type="GO" id="GO:0000049">
    <property type="term" value="F:tRNA binding"/>
    <property type="evidence" value="ECO:0007669"/>
    <property type="project" value="UniProtKB-KW"/>
</dbReference>
<comment type="caution">
    <text evidence="8">The sequence shown here is derived from an EMBL/GenBank/DDBJ whole genome shotgun (WGS) entry which is preliminary data.</text>
</comment>
<keyword evidence="5 6" id="KW-0687">Ribonucleoprotein</keyword>
<evidence type="ECO:0000313" key="8">
    <source>
        <dbReference type="EMBL" id="PIW65881.1"/>
    </source>
</evidence>
<evidence type="ECO:0000256" key="5">
    <source>
        <dbReference type="ARBA" id="ARBA00023274"/>
    </source>
</evidence>
<dbReference type="GO" id="GO:0003735">
    <property type="term" value="F:structural constituent of ribosome"/>
    <property type="evidence" value="ECO:0007669"/>
    <property type="project" value="InterPro"/>
</dbReference>
<dbReference type="Proteomes" id="UP000231267">
    <property type="component" value="Unassembled WGS sequence"/>
</dbReference>
<dbReference type="InterPro" id="IPR000114">
    <property type="entry name" value="Ribosomal_uL16_bact-type"/>
</dbReference>
<feature type="non-terminal residue" evidence="8">
    <location>
        <position position="136"/>
    </location>
</feature>
<keyword evidence="3 7" id="KW-0699">rRNA-binding</keyword>
<evidence type="ECO:0000256" key="3">
    <source>
        <dbReference type="ARBA" id="ARBA00022730"/>
    </source>
</evidence>
<dbReference type="AlphaFoldDB" id="A0A2J0LDF1"/>
<dbReference type="Pfam" id="PF00252">
    <property type="entry name" value="Ribosomal_L16"/>
    <property type="match status" value="1"/>
</dbReference>
<dbReference type="NCBIfam" id="TIGR01164">
    <property type="entry name" value="rplP_bact"/>
    <property type="match status" value="1"/>
</dbReference>
<keyword evidence="2 7" id="KW-0820">tRNA-binding</keyword>
<dbReference type="CDD" id="cd01433">
    <property type="entry name" value="Ribosomal_L16_L10e"/>
    <property type="match status" value="1"/>
</dbReference>
<dbReference type="InterPro" id="IPR036920">
    <property type="entry name" value="Ribosomal_uL16_sf"/>
</dbReference>
<dbReference type="SUPFAM" id="SSF54686">
    <property type="entry name" value="Ribosomal protein L16p/L10e"/>
    <property type="match status" value="1"/>
</dbReference>
<comment type="subunit">
    <text evidence="7">Part of the 50S ribosomal subunit.</text>
</comment>
<name>A0A2J0LDF1_9BACT</name>
<dbReference type="PRINTS" id="PR00060">
    <property type="entry name" value="RIBOSOMALL16"/>
</dbReference>
<organism evidence="8 9">
    <name type="scientific">Candidatus Taenaricola geysiri</name>
    <dbReference type="NCBI Taxonomy" id="1974752"/>
    <lineage>
        <taxon>Bacteria</taxon>
        <taxon>Pseudomonadati</taxon>
        <taxon>Candidatus Omnitrophota</taxon>
        <taxon>Candidatus Taenaricola</taxon>
    </lineage>
</organism>
<dbReference type="PANTHER" id="PTHR12220:SF13">
    <property type="entry name" value="LARGE RIBOSOMAL SUBUNIT PROTEIN UL16M"/>
    <property type="match status" value="1"/>
</dbReference>
<protein>
    <recommendedName>
        <fullName evidence="7">50S ribosomal protein L16</fullName>
    </recommendedName>
</protein>
<dbReference type="GO" id="GO:0022625">
    <property type="term" value="C:cytosolic large ribosomal subunit"/>
    <property type="evidence" value="ECO:0007669"/>
    <property type="project" value="TreeGrafter"/>
</dbReference>
<dbReference type="InterPro" id="IPR016180">
    <property type="entry name" value="Ribosomal_uL16_dom"/>
</dbReference>
<comment type="similarity">
    <text evidence="1 6">Belongs to the universal ribosomal protein uL16 family.</text>
</comment>
<evidence type="ECO:0000313" key="9">
    <source>
        <dbReference type="Proteomes" id="UP000231267"/>
    </source>
</evidence>
<comment type="function">
    <text evidence="7">Binds 23S rRNA and is also seen to make contacts with the A and possibly P site tRNAs.</text>
</comment>
<gene>
    <name evidence="8" type="ORF">COW11_06210</name>
</gene>
<dbReference type="GO" id="GO:0019843">
    <property type="term" value="F:rRNA binding"/>
    <property type="evidence" value="ECO:0007669"/>
    <property type="project" value="UniProtKB-KW"/>
</dbReference>
<sequence length="136" mass="15422">MAMMPKRVKYRKSQRGWRGGIATRGCEVSFGEYGIQCLENAWIKNTQVEAARVSVMRTTQGGGKLYIRIFTDKPVTKKPAETRMGKGKGMPDHWVCAVKRGTMLMELEGIPMELARETFGVAAHKLPFRTRFVARR</sequence>
<proteinExistence type="inferred from homology"/>
<keyword evidence="4 6" id="KW-0689">Ribosomal protein</keyword>
<dbReference type="EMBL" id="PFGP01000137">
    <property type="protein sequence ID" value="PIW65881.1"/>
    <property type="molecule type" value="Genomic_DNA"/>
</dbReference>
<dbReference type="PROSITE" id="PS00701">
    <property type="entry name" value="RIBOSOMAL_L16_2"/>
    <property type="match status" value="1"/>
</dbReference>
<evidence type="ECO:0000256" key="6">
    <source>
        <dbReference type="RuleBase" id="RU004413"/>
    </source>
</evidence>
<evidence type="ECO:0000256" key="2">
    <source>
        <dbReference type="ARBA" id="ARBA00022555"/>
    </source>
</evidence>
<dbReference type="FunFam" id="3.90.1170.10:FF:000001">
    <property type="entry name" value="50S ribosomal protein L16"/>
    <property type="match status" value="1"/>
</dbReference>
<evidence type="ECO:0000256" key="1">
    <source>
        <dbReference type="ARBA" id="ARBA00008931"/>
    </source>
</evidence>
<dbReference type="HAMAP" id="MF_01342">
    <property type="entry name" value="Ribosomal_uL16"/>
    <property type="match status" value="1"/>
</dbReference>
<dbReference type="GO" id="GO:0006412">
    <property type="term" value="P:translation"/>
    <property type="evidence" value="ECO:0007669"/>
    <property type="project" value="InterPro"/>
</dbReference>
<dbReference type="InterPro" id="IPR020798">
    <property type="entry name" value="Ribosomal_uL16_CS"/>
</dbReference>
<dbReference type="InterPro" id="IPR047873">
    <property type="entry name" value="Ribosomal_uL16"/>
</dbReference>
<evidence type="ECO:0000256" key="7">
    <source>
        <dbReference type="RuleBase" id="RU004414"/>
    </source>
</evidence>
<dbReference type="PANTHER" id="PTHR12220">
    <property type="entry name" value="50S/60S RIBOSOMAL PROTEIN L16"/>
    <property type="match status" value="1"/>
</dbReference>
<reference evidence="8 9" key="1">
    <citation type="submission" date="2017-09" db="EMBL/GenBank/DDBJ databases">
        <title>Depth-based differentiation of microbial function through sediment-hosted aquifers and enrichment of novel symbionts in the deep terrestrial subsurface.</title>
        <authorList>
            <person name="Probst A.J."/>
            <person name="Ladd B."/>
            <person name="Jarett J.K."/>
            <person name="Geller-Mcgrath D.E."/>
            <person name="Sieber C.M."/>
            <person name="Emerson J.B."/>
            <person name="Anantharaman K."/>
            <person name="Thomas B.C."/>
            <person name="Malmstrom R."/>
            <person name="Stieglmeier M."/>
            <person name="Klingl A."/>
            <person name="Woyke T."/>
            <person name="Ryan C.M."/>
            <person name="Banfield J.F."/>
        </authorList>
    </citation>
    <scope>NUCLEOTIDE SEQUENCE [LARGE SCALE GENOMIC DNA]</scope>
    <source>
        <strain evidence="8">CG12_big_fil_rev_8_21_14_0_65_43_15</strain>
    </source>
</reference>
<accession>A0A2J0LDF1</accession>